<protein>
    <recommendedName>
        <fullName evidence="3">RNase H type-1 domain-containing protein</fullName>
    </recommendedName>
</protein>
<dbReference type="OrthoDB" id="2982385at2759"/>
<dbReference type="Proteomes" id="UP000565441">
    <property type="component" value="Unassembled WGS sequence"/>
</dbReference>
<proteinExistence type="predicted"/>
<evidence type="ECO:0008006" key="3">
    <source>
        <dbReference type="Google" id="ProtNLM"/>
    </source>
</evidence>
<dbReference type="Gene3D" id="3.30.420.10">
    <property type="entry name" value="Ribonuclease H-like superfamily/Ribonuclease H"/>
    <property type="match status" value="1"/>
</dbReference>
<sequence>MNRVVICDSQATIRALRNQKPHPAHYLLDHVHTAAEKLHVKQDRIARASERRAALRRGNPWTDRSRRVIDLQIHWTPGHVDFGPNERADEIAKSAAQGSSSPPSTLPVYLRHKALPISIPALRQEHLANLQKRWKQRWKKSPRYPVIHAIDKSLPSRKFLKLVASLDRRQSALIAQLRTGHSPLNQHLFRIHRSETPSCPHCQGITPETVRHFLLVCPHYQFERHHHLRRNLRRKAESLSHLLSSPDALKHLLRFIHATKRFKSAAETVRHLAAERAQQRQNRPQHPTHQPTI</sequence>
<comment type="caution">
    <text evidence="1">The sequence shown here is derived from an EMBL/GenBank/DDBJ whole genome shotgun (WGS) entry which is preliminary data.</text>
</comment>
<evidence type="ECO:0000313" key="1">
    <source>
        <dbReference type="EMBL" id="KAF5386072.1"/>
    </source>
</evidence>
<gene>
    <name evidence="1" type="ORF">D9615_002179</name>
</gene>
<name>A0A8H5HMN7_9AGAR</name>
<reference evidence="1 2" key="1">
    <citation type="journal article" date="2020" name="ISME J.">
        <title>Uncovering the hidden diversity of litter-decomposition mechanisms in mushroom-forming fungi.</title>
        <authorList>
            <person name="Floudas D."/>
            <person name="Bentzer J."/>
            <person name="Ahren D."/>
            <person name="Johansson T."/>
            <person name="Persson P."/>
            <person name="Tunlid A."/>
        </authorList>
    </citation>
    <scope>NUCLEOTIDE SEQUENCE [LARGE SCALE GENOMIC DNA]</scope>
    <source>
        <strain evidence="1 2">CBS 661.87</strain>
    </source>
</reference>
<keyword evidence="2" id="KW-1185">Reference proteome</keyword>
<dbReference type="InterPro" id="IPR012337">
    <property type="entry name" value="RNaseH-like_sf"/>
</dbReference>
<dbReference type="InterPro" id="IPR036397">
    <property type="entry name" value="RNaseH_sf"/>
</dbReference>
<evidence type="ECO:0000313" key="2">
    <source>
        <dbReference type="Proteomes" id="UP000565441"/>
    </source>
</evidence>
<organism evidence="1 2">
    <name type="scientific">Tricholomella constricta</name>
    <dbReference type="NCBI Taxonomy" id="117010"/>
    <lineage>
        <taxon>Eukaryota</taxon>
        <taxon>Fungi</taxon>
        <taxon>Dikarya</taxon>
        <taxon>Basidiomycota</taxon>
        <taxon>Agaricomycotina</taxon>
        <taxon>Agaricomycetes</taxon>
        <taxon>Agaricomycetidae</taxon>
        <taxon>Agaricales</taxon>
        <taxon>Tricholomatineae</taxon>
        <taxon>Lyophyllaceae</taxon>
        <taxon>Tricholomella</taxon>
    </lineage>
</organism>
<dbReference type="EMBL" id="JAACJP010000003">
    <property type="protein sequence ID" value="KAF5386072.1"/>
    <property type="molecule type" value="Genomic_DNA"/>
</dbReference>
<accession>A0A8H5HMN7</accession>
<dbReference type="AlphaFoldDB" id="A0A8H5HMN7"/>
<dbReference type="SUPFAM" id="SSF53098">
    <property type="entry name" value="Ribonuclease H-like"/>
    <property type="match status" value="1"/>
</dbReference>
<dbReference type="GO" id="GO:0003676">
    <property type="term" value="F:nucleic acid binding"/>
    <property type="evidence" value="ECO:0007669"/>
    <property type="project" value="InterPro"/>
</dbReference>